<evidence type="ECO:0000256" key="1">
    <source>
        <dbReference type="SAM" id="MobiDB-lite"/>
    </source>
</evidence>
<keyword evidence="4" id="KW-1185">Reference proteome</keyword>
<dbReference type="Gene3D" id="1.10.1410.10">
    <property type="match status" value="1"/>
</dbReference>
<dbReference type="InterPro" id="IPR045862">
    <property type="entry name" value="Trf4-like"/>
</dbReference>
<dbReference type="EMBL" id="JBBWUH010000013">
    <property type="protein sequence ID" value="KAK8153118.1"/>
    <property type="molecule type" value="Genomic_DNA"/>
</dbReference>
<dbReference type="PANTHER" id="PTHR23092">
    <property type="entry name" value="POLY(A) RNA POLYMERASE"/>
    <property type="match status" value="1"/>
</dbReference>
<accession>A0ABR1XFZ5</accession>
<evidence type="ECO:0000313" key="3">
    <source>
        <dbReference type="EMBL" id="KAK8153118.1"/>
    </source>
</evidence>
<dbReference type="Gene3D" id="3.30.460.10">
    <property type="entry name" value="Beta Polymerase, domain 2"/>
    <property type="match status" value="1"/>
</dbReference>
<sequence length="624" mass="70864">MHANWVLRPSSNLNCLSQRLRISLLNPPRRTSTPRLPASFSTSSRNLQPEPEPETESRPDNAQALNDDVQAALQDSRDVNRDKRPVRMYAAKSSDTPRNRKVRNDQDTSSLRRQKRPTLPPPDYTGQYIHLLHDKYIEDPKLPWYDEGTISKLPFVRLNEELSSLAEFLLPTEKERVARNCVAEDLMKIFAMNQDTVLEGFGLEPFGSEVNSLATITSDLDFRLYDKTIYEASDIDPKQAPRYNNRKRLIHALNQFQRVLRYLHVPNHLGKGAQDHRLFQTPVLLHARYPLIETTHRPTNIDVQIVCSNDPSQSLITTSKYMEEIPHILTVYVLLRRTLSVRGLTDVFNGGIGSYTLFYMIVAALKHGPQPMPNTPAEMLLHVLSFYTIFDSDKKWMTIDPPQISEKMQPPAESTESRPPVGTIWPERPYLLSIKDPADPTNDLPRQSFAWRHVKATFAVLRKELSLRLKTRDTRLLLVPFVGRFFDDVMAKREALLKYHKAFTSGMAGIDAGFKIEKTTKMRSIYGEKRPALYRPILPSLVKSDGDASQAQKAAEPAQDPNTAESNADENLEQTTTGAAKEESSAAESNAGESQDQHQEAAEPQQEFSAPKDSQEEPRDQREA</sequence>
<organism evidence="3 4">
    <name type="scientific">Phyllosticta citrichinensis</name>
    <dbReference type="NCBI Taxonomy" id="1130410"/>
    <lineage>
        <taxon>Eukaryota</taxon>
        <taxon>Fungi</taxon>
        <taxon>Dikarya</taxon>
        <taxon>Ascomycota</taxon>
        <taxon>Pezizomycotina</taxon>
        <taxon>Dothideomycetes</taxon>
        <taxon>Dothideomycetes incertae sedis</taxon>
        <taxon>Botryosphaeriales</taxon>
        <taxon>Phyllostictaceae</taxon>
        <taxon>Phyllosticta</taxon>
    </lineage>
</organism>
<protein>
    <recommendedName>
        <fullName evidence="2">Poly(A) RNA polymerase mitochondrial-like central palm domain-containing protein</fullName>
    </recommendedName>
</protein>
<feature type="compositionally biased region" description="Polar residues" evidence="1">
    <location>
        <begin position="29"/>
        <end position="47"/>
    </location>
</feature>
<dbReference type="PANTHER" id="PTHR23092:SF15">
    <property type="entry name" value="INACTIVE NON-CANONICAL POLY(A) RNA POLYMERASE PROTEIN TRF4-2-RELATED"/>
    <property type="match status" value="1"/>
</dbReference>
<dbReference type="SUPFAM" id="SSF81301">
    <property type="entry name" value="Nucleotidyltransferase"/>
    <property type="match status" value="1"/>
</dbReference>
<feature type="region of interest" description="Disordered" evidence="1">
    <location>
        <begin position="544"/>
        <end position="624"/>
    </location>
</feature>
<reference evidence="3 4" key="1">
    <citation type="journal article" date="2022" name="G3 (Bethesda)">
        <title>Enemy or ally: a genomic approach to elucidate the lifestyle of Phyllosticta citrichinaensis.</title>
        <authorList>
            <person name="Buijs V.A."/>
            <person name="Groenewald J.Z."/>
            <person name="Haridas S."/>
            <person name="LaButti K.M."/>
            <person name="Lipzen A."/>
            <person name="Martin F.M."/>
            <person name="Barry K."/>
            <person name="Grigoriev I.V."/>
            <person name="Crous P.W."/>
            <person name="Seidl M.F."/>
        </authorList>
    </citation>
    <scope>NUCLEOTIDE SEQUENCE [LARGE SCALE GENOMIC DNA]</scope>
    <source>
        <strain evidence="3 4">CBS 129764</strain>
    </source>
</reference>
<name>A0ABR1XFZ5_9PEZI</name>
<proteinExistence type="predicted"/>
<gene>
    <name evidence="3" type="ORF">IWX90DRAFT_81446</name>
</gene>
<evidence type="ECO:0000313" key="4">
    <source>
        <dbReference type="Proteomes" id="UP001456524"/>
    </source>
</evidence>
<feature type="compositionally biased region" description="Basic and acidic residues" evidence="1">
    <location>
        <begin position="613"/>
        <end position="624"/>
    </location>
</feature>
<feature type="compositionally biased region" description="Basic and acidic residues" evidence="1">
    <location>
        <begin position="75"/>
        <end position="85"/>
    </location>
</feature>
<comment type="caution">
    <text evidence="3">The sequence shown here is derived from an EMBL/GenBank/DDBJ whole genome shotgun (WGS) entry which is preliminary data.</text>
</comment>
<dbReference type="Pfam" id="PF22600">
    <property type="entry name" value="MTPAP-like_central"/>
    <property type="match status" value="1"/>
</dbReference>
<feature type="compositionally biased region" description="Basic and acidic residues" evidence="1">
    <location>
        <begin position="95"/>
        <end position="106"/>
    </location>
</feature>
<dbReference type="SUPFAM" id="SSF81631">
    <property type="entry name" value="PAP/OAS1 substrate-binding domain"/>
    <property type="match status" value="1"/>
</dbReference>
<feature type="domain" description="Poly(A) RNA polymerase mitochondrial-like central palm" evidence="2">
    <location>
        <begin position="158"/>
        <end position="310"/>
    </location>
</feature>
<dbReference type="InterPro" id="IPR043519">
    <property type="entry name" value="NT_sf"/>
</dbReference>
<dbReference type="InterPro" id="IPR054708">
    <property type="entry name" value="MTPAP-like_central"/>
</dbReference>
<evidence type="ECO:0000259" key="2">
    <source>
        <dbReference type="Pfam" id="PF22600"/>
    </source>
</evidence>
<dbReference type="Proteomes" id="UP001456524">
    <property type="component" value="Unassembled WGS sequence"/>
</dbReference>
<feature type="region of interest" description="Disordered" evidence="1">
    <location>
        <begin position="26"/>
        <end position="125"/>
    </location>
</feature>